<evidence type="ECO:0000256" key="6">
    <source>
        <dbReference type="ARBA" id="ARBA00022605"/>
    </source>
</evidence>
<name>A0A1T4V7S2_9GAMM</name>
<keyword evidence="12" id="KW-1185">Reference proteome</keyword>
<comment type="similarity">
    <text evidence="4 9 10">Belongs to the HisA/HisF family.</text>
</comment>
<evidence type="ECO:0000256" key="7">
    <source>
        <dbReference type="ARBA" id="ARBA00023102"/>
    </source>
</evidence>
<dbReference type="Pfam" id="PF00977">
    <property type="entry name" value="His_biosynth"/>
    <property type="match status" value="1"/>
</dbReference>
<dbReference type="InterPro" id="IPR013785">
    <property type="entry name" value="Aldolase_TIM"/>
</dbReference>
<dbReference type="UniPathway" id="UPA00031">
    <property type="reaction ID" value="UER00009"/>
</dbReference>
<comment type="catalytic activity">
    <reaction evidence="1 9">
        <text>1-(5-phospho-beta-D-ribosyl)-5-[(5-phospho-beta-D-ribosylamino)methylideneamino]imidazole-4-carboxamide = 5-[(5-phospho-1-deoxy-D-ribulos-1-ylimino)methylamino]-1-(5-phospho-beta-D-ribosyl)imidazole-4-carboxamide</text>
        <dbReference type="Rhea" id="RHEA:15469"/>
        <dbReference type="ChEBI" id="CHEBI:58435"/>
        <dbReference type="ChEBI" id="CHEBI:58525"/>
        <dbReference type="EC" id="5.3.1.16"/>
    </reaction>
</comment>
<dbReference type="InterPro" id="IPR044524">
    <property type="entry name" value="Isoase_HisA-like"/>
</dbReference>
<feature type="active site" description="Proton acceptor" evidence="9">
    <location>
        <position position="7"/>
    </location>
</feature>
<reference evidence="12" key="1">
    <citation type="submission" date="2017-02" db="EMBL/GenBank/DDBJ databases">
        <authorList>
            <person name="Varghese N."/>
            <person name="Submissions S."/>
        </authorList>
    </citation>
    <scope>NUCLEOTIDE SEQUENCE [LARGE SCALE GENOMIC DNA]</scope>
    <source>
        <strain evidence="12">DSM 3072</strain>
    </source>
</reference>
<dbReference type="RefSeq" id="WP_078928526.1">
    <property type="nucleotide sequence ID" value="NZ_FUXX01000013.1"/>
</dbReference>
<comment type="pathway">
    <text evidence="3 9">Amino-acid biosynthesis; L-histidine biosynthesis; L-histidine from 5-phospho-alpha-D-ribose 1-diphosphate: step 4/9.</text>
</comment>
<proteinExistence type="inferred from homology"/>
<dbReference type="PANTHER" id="PTHR43090:SF2">
    <property type="entry name" value="1-(5-PHOSPHORIBOSYL)-5-[(5-PHOSPHORIBOSYLAMINO)METHYLIDENEAMINO] IMIDAZOLE-4-CARBOXAMIDE ISOMERASE"/>
    <property type="match status" value="1"/>
</dbReference>
<dbReference type="GO" id="GO:0000162">
    <property type="term" value="P:L-tryptophan biosynthetic process"/>
    <property type="evidence" value="ECO:0007669"/>
    <property type="project" value="TreeGrafter"/>
</dbReference>
<keyword evidence="6 9" id="KW-0028">Amino-acid biosynthesis</keyword>
<accession>A0A1T4V7S2</accession>
<dbReference type="Gene3D" id="3.20.20.70">
    <property type="entry name" value="Aldolase class I"/>
    <property type="match status" value="1"/>
</dbReference>
<evidence type="ECO:0000256" key="10">
    <source>
        <dbReference type="RuleBase" id="RU003657"/>
    </source>
</evidence>
<evidence type="ECO:0000256" key="9">
    <source>
        <dbReference type="HAMAP-Rule" id="MF_01014"/>
    </source>
</evidence>
<dbReference type="SUPFAM" id="SSF51366">
    <property type="entry name" value="Ribulose-phoshate binding barrel"/>
    <property type="match status" value="1"/>
</dbReference>
<dbReference type="CDD" id="cd04732">
    <property type="entry name" value="HisA"/>
    <property type="match status" value="1"/>
</dbReference>
<evidence type="ECO:0000256" key="3">
    <source>
        <dbReference type="ARBA" id="ARBA00005133"/>
    </source>
</evidence>
<dbReference type="GO" id="GO:0000105">
    <property type="term" value="P:L-histidine biosynthetic process"/>
    <property type="evidence" value="ECO:0007669"/>
    <property type="project" value="UniProtKB-UniRule"/>
</dbReference>
<dbReference type="EC" id="5.3.1.16" evidence="9"/>
<evidence type="ECO:0000256" key="1">
    <source>
        <dbReference type="ARBA" id="ARBA00000901"/>
    </source>
</evidence>
<dbReference type="InterPro" id="IPR011060">
    <property type="entry name" value="RibuloseP-bd_barrel"/>
</dbReference>
<protein>
    <recommendedName>
        <fullName evidence="9">1-(5-phosphoribosyl)-5-[(5-phosphoribosylamino)methylideneamino] imidazole-4-carboxamide isomerase</fullName>
        <ecNumber evidence="9">5.3.1.16</ecNumber>
    </recommendedName>
    <alternativeName>
        <fullName evidence="9">Phosphoribosylformimino-5-aminoimidazole carboxamide ribotide isomerase</fullName>
    </alternativeName>
</protein>
<dbReference type="FunFam" id="3.20.20.70:FF:000009">
    <property type="entry name" value="1-(5-phosphoribosyl)-5-[(5-phosphoribosylamino)methylideneamino] imidazole-4-carboxamide isomerase"/>
    <property type="match status" value="1"/>
</dbReference>
<evidence type="ECO:0000313" key="12">
    <source>
        <dbReference type="Proteomes" id="UP000242432"/>
    </source>
</evidence>
<evidence type="ECO:0000256" key="8">
    <source>
        <dbReference type="ARBA" id="ARBA00023235"/>
    </source>
</evidence>
<dbReference type="EMBL" id="FUXX01000013">
    <property type="protein sequence ID" value="SKA61038.1"/>
    <property type="molecule type" value="Genomic_DNA"/>
</dbReference>
<dbReference type="PANTHER" id="PTHR43090">
    <property type="entry name" value="1-(5-PHOSPHORIBOSYL)-5-[(5-PHOSPHORIBOSYLAMINO)METHYLIDENEAMINO] IMIDAZOLE-4-CARBOXAMIDE ISOMERASE"/>
    <property type="match status" value="1"/>
</dbReference>
<evidence type="ECO:0000256" key="2">
    <source>
        <dbReference type="ARBA" id="ARBA00004496"/>
    </source>
</evidence>
<gene>
    <name evidence="9" type="primary">hisA</name>
    <name evidence="11" type="ORF">SAMN02745213_01004</name>
</gene>
<keyword evidence="5 9" id="KW-0963">Cytoplasm</keyword>
<keyword evidence="7 9" id="KW-0368">Histidine biosynthesis</keyword>
<sequence>MIIPALDLSGGHVVRLKQGDFAQKTIFDVDPIKRIYDAANQGAELIHIVDLDGAKDPVLRQRALISKIVKASPVPIQTGGGIRSEFDIRNLLDLGVERVVVGSVAVKQPHLVRGWLKLFGAEHFTLALDVRLTDNVPYVATHGWLKTSDTTLDQILRHYLPYHIKHVLVTDISKDGMMKGANNSLYASLYAKYPDLDIIASGGISSLDDIRNVARARAKSVVLGRSLLEGKFSVEEAIKCWQNA</sequence>
<dbReference type="GO" id="GO:0005737">
    <property type="term" value="C:cytoplasm"/>
    <property type="evidence" value="ECO:0007669"/>
    <property type="project" value="UniProtKB-SubCell"/>
</dbReference>
<dbReference type="InterPro" id="IPR023016">
    <property type="entry name" value="HisA/PriA"/>
</dbReference>
<dbReference type="STRING" id="83771.SAMN02910357_00188"/>
<evidence type="ECO:0000256" key="4">
    <source>
        <dbReference type="ARBA" id="ARBA00009667"/>
    </source>
</evidence>
<dbReference type="Proteomes" id="UP000242432">
    <property type="component" value="Unassembled WGS sequence"/>
</dbReference>
<dbReference type="InterPro" id="IPR006062">
    <property type="entry name" value="His_biosynth"/>
</dbReference>
<dbReference type="GO" id="GO:0003949">
    <property type="term" value="F:1-(5-phosphoribosyl)-5-[(5-phosphoribosylamino)methylideneamino]imidazole-4-carboxamide isomerase activity"/>
    <property type="evidence" value="ECO:0007669"/>
    <property type="project" value="UniProtKB-UniRule"/>
</dbReference>
<dbReference type="HAMAP" id="MF_01014">
    <property type="entry name" value="HisA"/>
    <property type="match status" value="1"/>
</dbReference>
<keyword evidence="8 9" id="KW-0413">Isomerase</keyword>
<feature type="active site" description="Proton donor" evidence="9">
    <location>
        <position position="129"/>
    </location>
</feature>
<evidence type="ECO:0000256" key="5">
    <source>
        <dbReference type="ARBA" id="ARBA00022490"/>
    </source>
</evidence>
<organism evidence="11 12">
    <name type="scientific">Succinivibrio dextrinosolvens DSM 3072</name>
    <dbReference type="NCBI Taxonomy" id="1123324"/>
    <lineage>
        <taxon>Bacteria</taxon>
        <taxon>Pseudomonadati</taxon>
        <taxon>Pseudomonadota</taxon>
        <taxon>Gammaproteobacteria</taxon>
        <taxon>Aeromonadales</taxon>
        <taxon>Succinivibrionaceae</taxon>
        <taxon>Succinivibrio</taxon>
    </lineage>
</organism>
<dbReference type="AlphaFoldDB" id="A0A1T4V7S2"/>
<comment type="subcellular location">
    <subcellularLocation>
        <location evidence="2 9">Cytoplasm</location>
    </subcellularLocation>
</comment>
<evidence type="ECO:0000313" key="11">
    <source>
        <dbReference type="EMBL" id="SKA61038.1"/>
    </source>
</evidence>